<sequence>MATDQGGQDSSESEPVLTDDVVESHSVQERDGSYHVTIPKDSARDLGISKGDNVLFTGQAGEDRLQIRSPSSVLVGDD</sequence>
<name>A0ABU2EZK4_HALAR</name>
<protein>
    <submittedName>
        <fullName evidence="2">AbrB/MazE/SpoVT family DNA-binding domain-containing protein</fullName>
    </submittedName>
</protein>
<evidence type="ECO:0000313" key="2">
    <source>
        <dbReference type="EMBL" id="MDS0253255.1"/>
    </source>
</evidence>
<feature type="compositionally biased region" description="Basic and acidic residues" evidence="1">
    <location>
        <begin position="22"/>
        <end position="33"/>
    </location>
</feature>
<feature type="compositionally biased region" description="Polar residues" evidence="1">
    <location>
        <begin position="1"/>
        <end position="10"/>
    </location>
</feature>
<feature type="region of interest" description="Disordered" evidence="1">
    <location>
        <begin position="1"/>
        <end position="38"/>
    </location>
</feature>
<organism evidence="2 3">
    <name type="scientific">Haloarcula argentinensis</name>
    <dbReference type="NCBI Taxonomy" id="43776"/>
    <lineage>
        <taxon>Archaea</taxon>
        <taxon>Methanobacteriati</taxon>
        <taxon>Methanobacteriota</taxon>
        <taxon>Stenosarchaea group</taxon>
        <taxon>Halobacteria</taxon>
        <taxon>Halobacteriales</taxon>
        <taxon>Haloarculaceae</taxon>
        <taxon>Haloarcula</taxon>
    </lineage>
</organism>
<evidence type="ECO:0000313" key="3">
    <source>
        <dbReference type="Proteomes" id="UP001248536"/>
    </source>
</evidence>
<comment type="caution">
    <text evidence="2">The sequence shown here is derived from an EMBL/GenBank/DDBJ whole genome shotgun (WGS) entry which is preliminary data.</text>
</comment>
<keyword evidence="3" id="KW-1185">Reference proteome</keyword>
<reference evidence="2 3" key="1">
    <citation type="submission" date="2022-06" db="EMBL/GenBank/DDBJ databases">
        <title>Haloarcula sp. a new haloarchaeum isolate from saline soil.</title>
        <authorList>
            <person name="Strakova D."/>
            <person name="Galisteo C."/>
            <person name="Sanchez-Porro C."/>
            <person name="Ventosa A."/>
        </authorList>
    </citation>
    <scope>NUCLEOTIDE SEQUENCE [LARGE SCALE GENOMIC DNA]</scope>
    <source>
        <strain evidence="2 3">JCM 15760</strain>
    </source>
</reference>
<keyword evidence="2" id="KW-0238">DNA-binding</keyword>
<dbReference type="Proteomes" id="UP001248536">
    <property type="component" value="Unassembled WGS sequence"/>
</dbReference>
<dbReference type="EMBL" id="JAMQCP010000001">
    <property type="protein sequence ID" value="MDS0253255.1"/>
    <property type="molecule type" value="Genomic_DNA"/>
</dbReference>
<dbReference type="RefSeq" id="WP_005534571.1">
    <property type="nucleotide sequence ID" value="NZ_BAABDY010000003.1"/>
</dbReference>
<dbReference type="SUPFAM" id="SSF89447">
    <property type="entry name" value="AbrB/MazE/MraZ-like"/>
    <property type="match status" value="1"/>
</dbReference>
<proteinExistence type="predicted"/>
<accession>A0ABU2EZK4</accession>
<dbReference type="GO" id="GO:0003677">
    <property type="term" value="F:DNA binding"/>
    <property type="evidence" value="ECO:0007669"/>
    <property type="project" value="UniProtKB-KW"/>
</dbReference>
<evidence type="ECO:0000256" key="1">
    <source>
        <dbReference type="SAM" id="MobiDB-lite"/>
    </source>
</evidence>
<gene>
    <name evidence="2" type="ORF">NC662_05910</name>
</gene>
<dbReference type="InterPro" id="IPR037914">
    <property type="entry name" value="SpoVT-AbrB_sf"/>
</dbReference>